<keyword evidence="2" id="KW-1185">Reference proteome</keyword>
<proteinExistence type="predicted"/>
<accession>N8QEV0</accession>
<comment type="caution">
    <text evidence="1">The sequence shown here is derived from an EMBL/GenBank/DDBJ whole genome shotgun (WGS) entry which is preliminary data.</text>
</comment>
<organism evidence="1 2">
    <name type="scientific">Acinetobacter parvus DSM 16617 = CIP 108168</name>
    <dbReference type="NCBI Taxonomy" id="981333"/>
    <lineage>
        <taxon>Bacteria</taxon>
        <taxon>Pseudomonadati</taxon>
        <taxon>Pseudomonadota</taxon>
        <taxon>Gammaproteobacteria</taxon>
        <taxon>Moraxellales</taxon>
        <taxon>Moraxellaceae</taxon>
        <taxon>Acinetobacter</taxon>
    </lineage>
</organism>
<evidence type="ECO:0000313" key="2">
    <source>
        <dbReference type="Proteomes" id="UP000023776"/>
    </source>
</evidence>
<reference evidence="1 2" key="1">
    <citation type="submission" date="2013-02" db="EMBL/GenBank/DDBJ databases">
        <title>The Genome Sequence of Acinetobacter parvus CIP 108168.</title>
        <authorList>
            <consortium name="The Broad Institute Genome Sequencing Platform"/>
            <consortium name="The Broad Institute Genome Sequencing Center for Infectious Disease"/>
            <person name="Cerqueira G."/>
            <person name="Feldgarden M."/>
            <person name="Courvalin P."/>
            <person name="Perichon B."/>
            <person name="Grillot-Courvalin C."/>
            <person name="Clermont D."/>
            <person name="Rocha E."/>
            <person name="Yoon E.-J."/>
            <person name="Nemec A."/>
            <person name="Walker B."/>
            <person name="Young S.K."/>
            <person name="Zeng Q."/>
            <person name="Gargeya S."/>
            <person name="Fitzgerald M."/>
            <person name="Haas B."/>
            <person name="Abouelleil A."/>
            <person name="Alvarado L."/>
            <person name="Arachchi H.M."/>
            <person name="Berlin A.M."/>
            <person name="Chapman S.B."/>
            <person name="Dewar J."/>
            <person name="Goldberg J."/>
            <person name="Griggs A."/>
            <person name="Gujja S."/>
            <person name="Hansen M."/>
            <person name="Howarth C."/>
            <person name="Imamovic A."/>
            <person name="Larimer J."/>
            <person name="McCowan C."/>
            <person name="Murphy C."/>
            <person name="Neiman D."/>
            <person name="Pearson M."/>
            <person name="Priest M."/>
            <person name="Roberts A."/>
            <person name="Saif S."/>
            <person name="Shea T."/>
            <person name="Sisk P."/>
            <person name="Sykes S."/>
            <person name="Wortman J."/>
            <person name="Nusbaum C."/>
            <person name="Birren B."/>
        </authorList>
    </citation>
    <scope>NUCLEOTIDE SEQUENCE [LARGE SCALE GENOMIC DNA]</scope>
    <source>
        <strain evidence="1 2">CIP 108168</strain>
    </source>
</reference>
<evidence type="ECO:0000313" key="1">
    <source>
        <dbReference type="EMBL" id="ENU37055.1"/>
    </source>
</evidence>
<dbReference type="Proteomes" id="UP000023776">
    <property type="component" value="Unassembled WGS sequence"/>
</dbReference>
<sequence length="75" mass="8860">MLYALTQFDQHAHVWDYNSCIDIVFAQKLSQHIVFYIYKKNCETFCHTATLLIHTLKYLASISLCFTKEKKEGRV</sequence>
<protein>
    <submittedName>
        <fullName evidence="1">Uncharacterized protein</fullName>
    </submittedName>
</protein>
<gene>
    <name evidence="1" type="ORF">F988_00742</name>
</gene>
<name>N8QEV0_9GAMM</name>
<dbReference type="AlphaFoldDB" id="N8QEV0"/>
<dbReference type="HOGENOM" id="CLU_199486_0_0_6"/>
<dbReference type="EMBL" id="APOM01000020">
    <property type="protein sequence ID" value="ENU37055.1"/>
    <property type="molecule type" value="Genomic_DNA"/>
</dbReference>